<organism evidence="3 4">
    <name type="scientific">Gilvimarinus algae</name>
    <dbReference type="NCBI Taxonomy" id="3058037"/>
    <lineage>
        <taxon>Bacteria</taxon>
        <taxon>Pseudomonadati</taxon>
        <taxon>Pseudomonadota</taxon>
        <taxon>Gammaproteobacteria</taxon>
        <taxon>Cellvibrionales</taxon>
        <taxon>Cellvibrionaceae</taxon>
        <taxon>Gilvimarinus</taxon>
    </lineage>
</organism>
<proteinExistence type="inferred from homology"/>
<dbReference type="SUPFAM" id="SSF56672">
    <property type="entry name" value="DNA/RNA polymerases"/>
    <property type="match status" value="1"/>
</dbReference>
<dbReference type="CDD" id="cd01651">
    <property type="entry name" value="RT_G2_intron"/>
    <property type="match status" value="1"/>
</dbReference>
<feature type="domain" description="Reverse transcriptase" evidence="2">
    <location>
        <begin position="52"/>
        <end position="274"/>
    </location>
</feature>
<dbReference type="InterPro" id="IPR043502">
    <property type="entry name" value="DNA/RNA_pol_sf"/>
</dbReference>
<comment type="caution">
    <text evidence="3">The sequence shown here is derived from an EMBL/GenBank/DDBJ whole genome shotgun (WGS) entry which is preliminary data.</text>
</comment>
<dbReference type="PANTHER" id="PTHR34047:SF8">
    <property type="entry name" value="PROTEIN YKFC"/>
    <property type="match status" value="1"/>
</dbReference>
<accession>A0ABT8TFP6</accession>
<evidence type="ECO:0000313" key="4">
    <source>
        <dbReference type="Proteomes" id="UP001168380"/>
    </source>
</evidence>
<dbReference type="Proteomes" id="UP001168380">
    <property type="component" value="Unassembled WGS sequence"/>
</dbReference>
<dbReference type="RefSeq" id="WP_302712732.1">
    <property type="nucleotide sequence ID" value="NZ_JAULRT010000052.1"/>
</dbReference>
<dbReference type="Gene3D" id="3.30.70.270">
    <property type="match status" value="1"/>
</dbReference>
<dbReference type="Pfam" id="PF00078">
    <property type="entry name" value="RVT_1"/>
    <property type="match status" value="1"/>
</dbReference>
<dbReference type="PROSITE" id="PS50878">
    <property type="entry name" value="RT_POL"/>
    <property type="match status" value="1"/>
</dbReference>
<dbReference type="GO" id="GO:0003964">
    <property type="term" value="F:RNA-directed DNA polymerase activity"/>
    <property type="evidence" value="ECO:0007669"/>
    <property type="project" value="UniProtKB-KW"/>
</dbReference>
<dbReference type="InterPro" id="IPR000477">
    <property type="entry name" value="RT_dom"/>
</dbReference>
<dbReference type="InterPro" id="IPR051083">
    <property type="entry name" value="GrpII_Intron_Splice-Mob/Def"/>
</dbReference>
<keyword evidence="3" id="KW-0548">Nucleotidyltransferase</keyword>
<gene>
    <name evidence="3" type="ORF">QWI16_09785</name>
</gene>
<evidence type="ECO:0000256" key="1">
    <source>
        <dbReference type="ARBA" id="ARBA00034120"/>
    </source>
</evidence>
<dbReference type="EMBL" id="JAULRT010000052">
    <property type="protein sequence ID" value="MDO3382465.1"/>
    <property type="molecule type" value="Genomic_DNA"/>
</dbReference>
<evidence type="ECO:0000313" key="3">
    <source>
        <dbReference type="EMBL" id="MDO3382465.1"/>
    </source>
</evidence>
<protein>
    <submittedName>
        <fullName evidence="3">Reverse transcriptase domain-containing protein</fullName>
    </submittedName>
</protein>
<keyword evidence="3" id="KW-0695">RNA-directed DNA polymerase</keyword>
<dbReference type="InterPro" id="IPR043128">
    <property type="entry name" value="Rev_trsase/Diguanyl_cyclase"/>
</dbReference>
<keyword evidence="3" id="KW-0808">Transferase</keyword>
<evidence type="ECO:0000259" key="2">
    <source>
        <dbReference type="PROSITE" id="PS50878"/>
    </source>
</evidence>
<dbReference type="PANTHER" id="PTHR34047">
    <property type="entry name" value="NUCLEAR INTRON MATURASE 1, MITOCHONDRIAL-RELATED"/>
    <property type="match status" value="1"/>
</dbReference>
<comment type="similarity">
    <text evidence="1">Belongs to the bacterial reverse transcriptase family.</text>
</comment>
<name>A0ABT8TFP6_9GAMM</name>
<reference evidence="3" key="1">
    <citation type="submission" date="2023-07" db="EMBL/GenBank/DDBJ databases">
        <title>Gilvimarinus algae sp. nov., isolated from the surface of Kelp.</title>
        <authorList>
            <person name="Sun Y.Y."/>
            <person name="Gong Y."/>
            <person name="Du Z.J."/>
        </authorList>
    </citation>
    <scope>NUCLEOTIDE SEQUENCE</scope>
    <source>
        <strain evidence="3">SDUM040014</strain>
    </source>
</reference>
<sequence>MTSAWKDFETCFSIKNLKLIFSKNIKGSRTAGADNMSPEALESQLDTQTSIVNKKVLSGSYSFTRYKKKLVSKGSGKAPREISVPTARDRLALRALTNFLHKRFNNSTTITLPQSTIRSLKYNLGSGYYGTVIKLDVEEFYPSIKHDELNSRLRKRIKDLPILKLVSEAIRTTFEKGEKSDRGVPQGLSISNILSSIYLINIDKKFLSKSNIFYCRYVDDIIILCRPEDTNEILNEVITSFKRIGLKIHDPKRNPEKSRVNRIDETFHYLGYRISYPTISVRDSSVERIKESLAAMFTSFKHSKGQSLEFLEWRVNLRITGCIYENKCKGWIFFFSEMNDEELLHKLDNYVKKLCKRFNTSITRKRFSRSHKEILHNRYKSKYIQNFDHYSEAQKRAILIMRYGHKMKSLSSEKIEAAFHDFISRQVSDLLEDIKSFGSG</sequence>
<keyword evidence="4" id="KW-1185">Reference proteome</keyword>